<keyword evidence="2 6" id="KW-0812">Transmembrane</keyword>
<dbReference type="GO" id="GO:0019898">
    <property type="term" value="C:extrinsic component of membrane"/>
    <property type="evidence" value="ECO:0007669"/>
    <property type="project" value="InterPro"/>
</dbReference>
<evidence type="ECO:0000256" key="5">
    <source>
        <dbReference type="SAM" id="Coils"/>
    </source>
</evidence>
<evidence type="ECO:0000256" key="1">
    <source>
        <dbReference type="ARBA" id="ARBA00004167"/>
    </source>
</evidence>
<evidence type="ECO:0000313" key="9">
    <source>
        <dbReference type="Proteomes" id="UP000262325"/>
    </source>
</evidence>
<evidence type="ECO:0000313" key="8">
    <source>
        <dbReference type="EMBL" id="HCW93665.1"/>
    </source>
</evidence>
<dbReference type="Pfam" id="PF25917">
    <property type="entry name" value="BSH_RND"/>
    <property type="match status" value="1"/>
</dbReference>
<dbReference type="GO" id="GO:1990195">
    <property type="term" value="C:macrolide transmembrane transporter complex"/>
    <property type="evidence" value="ECO:0007669"/>
    <property type="project" value="InterPro"/>
</dbReference>
<dbReference type="EMBL" id="DPPF01000168">
    <property type="protein sequence ID" value="HCW93665.1"/>
    <property type="molecule type" value="Genomic_DNA"/>
</dbReference>
<gene>
    <name evidence="8" type="ORF">DHM44_08275</name>
</gene>
<feature type="transmembrane region" description="Helical" evidence="6">
    <location>
        <begin position="7"/>
        <end position="27"/>
    </location>
</feature>
<organism evidence="8 9">
    <name type="scientific">Flexistipes sinusarabici</name>
    <dbReference type="NCBI Taxonomy" id="2352"/>
    <lineage>
        <taxon>Bacteria</taxon>
        <taxon>Pseudomonadati</taxon>
        <taxon>Deferribacterota</taxon>
        <taxon>Deferribacteres</taxon>
        <taxon>Deferribacterales</taxon>
        <taxon>Flexistipitaceae</taxon>
        <taxon>Flexistipes</taxon>
    </lineage>
</organism>
<evidence type="ECO:0000256" key="4">
    <source>
        <dbReference type="ARBA" id="ARBA00023136"/>
    </source>
</evidence>
<comment type="caution">
    <text evidence="8">The sequence shown here is derived from an EMBL/GenBank/DDBJ whole genome shotgun (WGS) entry which is preliminary data.</text>
</comment>
<dbReference type="InterPro" id="IPR030190">
    <property type="entry name" value="MacA_alpha-hairpin_sf"/>
</dbReference>
<proteinExistence type="predicted"/>
<reference evidence="8 9" key="1">
    <citation type="journal article" date="2018" name="Nat. Biotechnol.">
        <title>A standardized bacterial taxonomy based on genome phylogeny substantially revises the tree of life.</title>
        <authorList>
            <person name="Parks D.H."/>
            <person name="Chuvochina M."/>
            <person name="Waite D.W."/>
            <person name="Rinke C."/>
            <person name="Skarshewski A."/>
            <person name="Chaumeil P.A."/>
            <person name="Hugenholtz P."/>
        </authorList>
    </citation>
    <scope>NUCLEOTIDE SEQUENCE [LARGE SCALE GENOMIC DNA]</scope>
    <source>
        <strain evidence="8">UBA8672</strain>
    </source>
</reference>
<evidence type="ECO:0000256" key="6">
    <source>
        <dbReference type="SAM" id="Phobius"/>
    </source>
</evidence>
<dbReference type="PANTHER" id="PTHR30386:SF26">
    <property type="entry name" value="TRANSPORT PROTEIN COMB"/>
    <property type="match status" value="1"/>
</dbReference>
<sequence>MNKKVKIALGILIFGLILFGFVAYKWLKYREIYATTNAAFIRSEQISRINFKRVAGRISKIYVEEGETVKKGDIIAEINAEVYRLKKKGLIHKVKSLQSEMLSLEHKISKIKNEININIEKLKKEEKALREEKKALNAKINEVNAQLTQVKKDYKRYKNLYQKGAVSENSFEDIATKLKVLKNKKDSLEYNLSSIDYEISAFQERMQLIKENKKVIAELKSKKESLKEKINGLQAEIEDTKNLISYTKLKAPIQGVVGKKFANAGTVVNSETPIVSIVDTRHIYAEVLLEETKINGVDKGDKVYITPDANSEQKYEGVVREIYPASAATYALIPRDITAGEFTEVAQRIPIKVSITNGDIGLLRIGMGVDVEIKR</sequence>
<keyword evidence="4 6" id="KW-0472">Membrane</keyword>
<dbReference type="Gene3D" id="2.40.30.170">
    <property type="match status" value="1"/>
</dbReference>
<dbReference type="AlphaFoldDB" id="A0A3D5QCT2"/>
<feature type="domain" description="Multidrug resistance protein MdtA-like barrel-sandwich hybrid" evidence="7">
    <location>
        <begin position="53"/>
        <end position="278"/>
    </location>
</feature>
<dbReference type="SUPFAM" id="SSF111369">
    <property type="entry name" value="HlyD-like secretion proteins"/>
    <property type="match status" value="1"/>
</dbReference>
<dbReference type="PANTHER" id="PTHR30386">
    <property type="entry name" value="MEMBRANE FUSION SUBUNIT OF EMRAB-TOLC MULTIDRUG EFFLUX PUMP"/>
    <property type="match status" value="1"/>
</dbReference>
<dbReference type="InterPro" id="IPR058625">
    <property type="entry name" value="MdtA-like_BSH"/>
</dbReference>
<name>A0A3D5QCT2_FLESI</name>
<feature type="coiled-coil region" evidence="5">
    <location>
        <begin position="94"/>
        <end position="160"/>
    </location>
</feature>
<evidence type="ECO:0000256" key="2">
    <source>
        <dbReference type="ARBA" id="ARBA00022692"/>
    </source>
</evidence>
<dbReference type="PRINTS" id="PR01490">
    <property type="entry name" value="RTXTOXIND"/>
</dbReference>
<dbReference type="Proteomes" id="UP000262325">
    <property type="component" value="Unassembled WGS sequence"/>
</dbReference>
<keyword evidence="5" id="KW-0175">Coiled coil</keyword>
<protein>
    <submittedName>
        <fullName evidence="8">EmrA/EmrK family multidrug efflux transporter periplasmic adaptor subunit</fullName>
    </submittedName>
</protein>
<dbReference type="Gene3D" id="6.10.140.1990">
    <property type="match status" value="1"/>
</dbReference>
<evidence type="ECO:0000256" key="3">
    <source>
        <dbReference type="ARBA" id="ARBA00022989"/>
    </source>
</evidence>
<dbReference type="GO" id="GO:1990961">
    <property type="term" value="P:xenobiotic detoxification by transmembrane export across the plasma membrane"/>
    <property type="evidence" value="ECO:0007669"/>
    <property type="project" value="InterPro"/>
</dbReference>
<feature type="coiled-coil region" evidence="5">
    <location>
        <begin position="209"/>
        <end position="243"/>
    </location>
</feature>
<dbReference type="Gene3D" id="2.40.50.100">
    <property type="match status" value="1"/>
</dbReference>
<evidence type="ECO:0000259" key="7">
    <source>
        <dbReference type="Pfam" id="PF25917"/>
    </source>
</evidence>
<accession>A0A3D5QCT2</accession>
<dbReference type="InterPro" id="IPR050739">
    <property type="entry name" value="MFP"/>
</dbReference>
<comment type="subcellular location">
    <subcellularLocation>
        <location evidence="1">Membrane</location>
        <topology evidence="1">Single-pass membrane protein</topology>
    </subcellularLocation>
</comment>
<keyword evidence="3 6" id="KW-1133">Transmembrane helix</keyword>